<dbReference type="OrthoDB" id="6414249at2759"/>
<dbReference type="EMBL" id="BMAO01035283">
    <property type="protein sequence ID" value="GFR02574.1"/>
    <property type="molecule type" value="Genomic_DNA"/>
</dbReference>
<dbReference type="InterPro" id="IPR002919">
    <property type="entry name" value="TIL_dom"/>
</dbReference>
<feature type="domain" description="TIL" evidence="2">
    <location>
        <begin position="24"/>
        <end position="77"/>
    </location>
</feature>
<organism evidence="3 4">
    <name type="scientific">Trichonephila clavata</name>
    <name type="common">Joro spider</name>
    <name type="synonym">Nephila clavata</name>
    <dbReference type="NCBI Taxonomy" id="2740835"/>
    <lineage>
        <taxon>Eukaryota</taxon>
        <taxon>Metazoa</taxon>
        <taxon>Ecdysozoa</taxon>
        <taxon>Arthropoda</taxon>
        <taxon>Chelicerata</taxon>
        <taxon>Arachnida</taxon>
        <taxon>Araneae</taxon>
        <taxon>Araneomorphae</taxon>
        <taxon>Entelegynae</taxon>
        <taxon>Araneoidea</taxon>
        <taxon>Nephilidae</taxon>
        <taxon>Trichonephila</taxon>
    </lineage>
</organism>
<evidence type="ECO:0000259" key="2">
    <source>
        <dbReference type="Pfam" id="PF01826"/>
    </source>
</evidence>
<evidence type="ECO:0000313" key="4">
    <source>
        <dbReference type="Proteomes" id="UP000887116"/>
    </source>
</evidence>
<dbReference type="CDD" id="cd19941">
    <property type="entry name" value="TIL"/>
    <property type="match status" value="1"/>
</dbReference>
<keyword evidence="4" id="KW-1185">Reference proteome</keyword>
<dbReference type="Pfam" id="PF01826">
    <property type="entry name" value="TIL"/>
    <property type="match status" value="1"/>
</dbReference>
<comment type="caution">
    <text evidence="3">The sequence shown here is derived from an EMBL/GenBank/DDBJ whole genome shotgun (WGS) entry which is preliminary data.</text>
</comment>
<keyword evidence="1" id="KW-0732">Signal</keyword>
<sequence length="79" mass="8652">MKVLILCLAVVLLCSSFDAADRNCPANKTYGSFSDCPPSCSNRQNPGRICTLRINYGCKCKDGYVLLQDEVILLSLCES</sequence>
<feature type="signal peptide" evidence="1">
    <location>
        <begin position="1"/>
        <end position="19"/>
    </location>
</feature>
<dbReference type="InterPro" id="IPR036084">
    <property type="entry name" value="Ser_inhib-like_sf"/>
</dbReference>
<dbReference type="SUPFAM" id="SSF57567">
    <property type="entry name" value="Serine protease inhibitors"/>
    <property type="match status" value="1"/>
</dbReference>
<gene>
    <name evidence="3" type="ORF">TNCT_447571</name>
</gene>
<accession>A0A8X6LD05</accession>
<dbReference type="Gene3D" id="2.10.25.10">
    <property type="entry name" value="Laminin"/>
    <property type="match status" value="1"/>
</dbReference>
<dbReference type="Proteomes" id="UP000887116">
    <property type="component" value="Unassembled WGS sequence"/>
</dbReference>
<proteinExistence type="predicted"/>
<evidence type="ECO:0000313" key="3">
    <source>
        <dbReference type="EMBL" id="GFR02574.1"/>
    </source>
</evidence>
<reference evidence="3" key="1">
    <citation type="submission" date="2020-07" db="EMBL/GenBank/DDBJ databases">
        <title>Multicomponent nature underlies the extraordinary mechanical properties of spider dragline silk.</title>
        <authorList>
            <person name="Kono N."/>
            <person name="Nakamura H."/>
            <person name="Mori M."/>
            <person name="Yoshida Y."/>
            <person name="Ohtoshi R."/>
            <person name="Malay A.D."/>
            <person name="Moran D.A.P."/>
            <person name="Tomita M."/>
            <person name="Numata K."/>
            <person name="Arakawa K."/>
        </authorList>
    </citation>
    <scope>NUCLEOTIDE SEQUENCE</scope>
</reference>
<protein>
    <recommendedName>
        <fullName evidence="2">TIL domain-containing protein</fullName>
    </recommendedName>
</protein>
<name>A0A8X6LD05_TRICU</name>
<evidence type="ECO:0000256" key="1">
    <source>
        <dbReference type="SAM" id="SignalP"/>
    </source>
</evidence>
<feature type="chain" id="PRO_5036447996" description="TIL domain-containing protein" evidence="1">
    <location>
        <begin position="20"/>
        <end position="79"/>
    </location>
</feature>
<dbReference type="AlphaFoldDB" id="A0A8X6LD05"/>